<dbReference type="AlphaFoldDB" id="A0A099J1I3"/>
<dbReference type="GO" id="GO:0003677">
    <property type="term" value="F:DNA binding"/>
    <property type="evidence" value="ECO:0007669"/>
    <property type="project" value="UniProtKB-KW"/>
</dbReference>
<evidence type="ECO:0000313" key="7">
    <source>
        <dbReference type="Proteomes" id="UP000029864"/>
    </source>
</evidence>
<keyword evidence="4" id="KW-0804">Transcription</keyword>
<dbReference type="InterPro" id="IPR036388">
    <property type="entry name" value="WH-like_DNA-bd_sf"/>
</dbReference>
<comment type="caution">
    <text evidence="6">The sequence shown here is derived from an EMBL/GenBank/DDBJ whole genome shotgun (WGS) entry which is preliminary data.</text>
</comment>
<evidence type="ECO:0000259" key="5">
    <source>
        <dbReference type="PROSITE" id="PS50949"/>
    </source>
</evidence>
<dbReference type="SUPFAM" id="SSF46785">
    <property type="entry name" value="Winged helix' DNA-binding domain"/>
    <property type="match status" value="1"/>
</dbReference>
<dbReference type="EMBL" id="JPXF01000083">
    <property type="protein sequence ID" value="KGJ72284.1"/>
    <property type="molecule type" value="Genomic_DNA"/>
</dbReference>
<accession>A0A099J1I3</accession>
<keyword evidence="3" id="KW-0238">DNA-binding</keyword>
<proteinExistence type="predicted"/>
<keyword evidence="7" id="KW-1185">Reference proteome</keyword>
<gene>
    <name evidence="6" type="ORF">GY21_16490</name>
</gene>
<dbReference type="PANTHER" id="PTHR46577">
    <property type="entry name" value="HTH-TYPE TRANSCRIPTIONAL REGULATORY PROTEIN GABR"/>
    <property type="match status" value="1"/>
</dbReference>
<dbReference type="CDD" id="cd07377">
    <property type="entry name" value="WHTH_GntR"/>
    <property type="match status" value="1"/>
</dbReference>
<keyword evidence="1" id="KW-0663">Pyridoxal phosphate</keyword>
<keyword evidence="2" id="KW-0805">Transcription regulation</keyword>
<reference evidence="6 7" key="1">
    <citation type="submission" date="2014-08" db="EMBL/GenBank/DDBJ databases">
        <authorList>
            <person name="Sisinthy S."/>
        </authorList>
    </citation>
    <scope>NUCLEOTIDE SEQUENCE [LARGE SCALE GENOMIC DNA]</scope>
    <source>
        <strain evidence="6 7">RuG17</strain>
    </source>
</reference>
<dbReference type="InterPro" id="IPR051446">
    <property type="entry name" value="HTH_trans_reg/aminotransferase"/>
</dbReference>
<name>A0A099J1I3_9MICO</name>
<dbReference type="Pfam" id="PF00392">
    <property type="entry name" value="GntR"/>
    <property type="match status" value="1"/>
</dbReference>
<dbReference type="SMART" id="SM00345">
    <property type="entry name" value="HTH_GNTR"/>
    <property type="match status" value="1"/>
</dbReference>
<protein>
    <submittedName>
        <fullName evidence="6">GntR family transcriptional regulator</fullName>
    </submittedName>
</protein>
<evidence type="ECO:0000313" key="6">
    <source>
        <dbReference type="EMBL" id="KGJ72284.1"/>
    </source>
</evidence>
<dbReference type="GO" id="GO:0003700">
    <property type="term" value="F:DNA-binding transcription factor activity"/>
    <property type="evidence" value="ECO:0007669"/>
    <property type="project" value="InterPro"/>
</dbReference>
<evidence type="ECO:0000256" key="1">
    <source>
        <dbReference type="ARBA" id="ARBA00022898"/>
    </source>
</evidence>
<organism evidence="6 7">
    <name type="scientific">Cryobacterium roopkundense</name>
    <dbReference type="NCBI Taxonomy" id="1001240"/>
    <lineage>
        <taxon>Bacteria</taxon>
        <taxon>Bacillati</taxon>
        <taxon>Actinomycetota</taxon>
        <taxon>Actinomycetes</taxon>
        <taxon>Micrococcales</taxon>
        <taxon>Microbacteriaceae</taxon>
        <taxon>Cryobacterium</taxon>
    </lineage>
</organism>
<evidence type="ECO:0000256" key="2">
    <source>
        <dbReference type="ARBA" id="ARBA00023015"/>
    </source>
</evidence>
<dbReference type="InterPro" id="IPR000524">
    <property type="entry name" value="Tscrpt_reg_HTH_GntR"/>
</dbReference>
<dbReference type="PROSITE" id="PS50949">
    <property type="entry name" value="HTH_GNTR"/>
    <property type="match status" value="1"/>
</dbReference>
<dbReference type="Proteomes" id="UP000029864">
    <property type="component" value="Unassembled WGS sequence"/>
</dbReference>
<dbReference type="Gene3D" id="1.10.10.10">
    <property type="entry name" value="Winged helix-like DNA-binding domain superfamily/Winged helix DNA-binding domain"/>
    <property type="match status" value="1"/>
</dbReference>
<dbReference type="OrthoDB" id="4307011at2"/>
<dbReference type="InterPro" id="IPR036390">
    <property type="entry name" value="WH_DNA-bd_sf"/>
</dbReference>
<dbReference type="eggNOG" id="COG1725">
    <property type="taxonomic scope" value="Bacteria"/>
</dbReference>
<dbReference type="PANTHER" id="PTHR46577:SF1">
    <property type="entry name" value="HTH-TYPE TRANSCRIPTIONAL REGULATORY PROTEIN GABR"/>
    <property type="match status" value="1"/>
</dbReference>
<feature type="domain" description="HTH gntR-type" evidence="5">
    <location>
        <begin position="10"/>
        <end position="78"/>
    </location>
</feature>
<evidence type="ECO:0000256" key="3">
    <source>
        <dbReference type="ARBA" id="ARBA00023125"/>
    </source>
</evidence>
<sequence>MIVIDTETSTAPFEQIRLQLRQQILAGELIAGTRLPTVRRLAADLGVATNTVARAYKELEVAGFVVARGRAGTMVAANGDAVRRQAHAAALTFALSMKTLDIAWDDAISLAAAAYANA</sequence>
<evidence type="ECO:0000256" key="4">
    <source>
        <dbReference type="ARBA" id="ARBA00023163"/>
    </source>
</evidence>